<dbReference type="Pfam" id="PF01370">
    <property type="entry name" value="Epimerase"/>
    <property type="match status" value="1"/>
</dbReference>
<dbReference type="RefSeq" id="WP_043031887.1">
    <property type="nucleotide sequence ID" value="NZ_JXSU01000007.1"/>
</dbReference>
<dbReference type="PANTHER" id="PTHR43000">
    <property type="entry name" value="DTDP-D-GLUCOSE 4,6-DEHYDRATASE-RELATED"/>
    <property type="match status" value="1"/>
</dbReference>
<sequence>MRVLVTGGYGFIGSHVVERFAKEGYEVFIIDNMSSGKLENVNCKHKFYEFDVEDKRCEFVFKNNNFDIVVHLAAQINVITSLEDPFLDTKTNILGLVNMLELSTKYKVKKFIFASSAAIYGNNENIPLTEKEIAEPLSPYGISKYVGEGYCKKWNEIYSLDTICFRFSNVYGPRQGIIGEGGVVSIFMDNITKDQEITLNGDGEQTRDFIYVSDLTDALFKAAESNISFGVYNLSTNSRSSLNNLIKILNNLKKIKGIIKKEDRKGDIKHSSLDNTKIKKALGWIPMVSLEQGIKNTFDWYSTNYKVEENNTEKKKLKYDDKIKKCIPYIENIALFILIIVLTTFKNGEYLENTMDLKLAYIFIIGLTHGGKQTIIATTLTSILVTVENILKGRSVFTLPLDTNFAFKIGMYILVGVILSYIFERYLKKEQSQKRIVESLKGEYDLLQNIYNEILEEKSVLQDQVVNSENSFGKIYGIIKKLDSLESQYVYSEAVEVIEKILKVGDVSIYSMDKNNKYLRLIVRKGKNDINMPKTITLDYLKEAKTNIFNGELFVNKNLHRDIPMFISPINDQHGTPIALIMINSVKFERLTLHFINLINVVTGLIKAAILKAYKYEQAIRDKRYIENTPILKREFFENIKNIKKDEMEKNKSEFIMLKVKNKDKDINSLSHLIFKTIRQSDYIGMTSHDDLVLILSNASKSDSGLIVERLNEKGIQAEEYNEECLYV</sequence>
<dbReference type="AlphaFoldDB" id="A0A0D1BV80"/>
<proteinExistence type="inferred from homology"/>
<evidence type="ECO:0000256" key="2">
    <source>
        <dbReference type="SAM" id="Coils"/>
    </source>
</evidence>
<dbReference type="EMBL" id="JXSU01000007">
    <property type="protein sequence ID" value="KIS23657.1"/>
    <property type="molecule type" value="Genomic_DNA"/>
</dbReference>
<gene>
    <name evidence="5" type="ORF">N495_08645</name>
</gene>
<comment type="similarity">
    <text evidence="1">Belongs to the NAD(P)-dependent epimerase/dehydratase family.</text>
</comment>
<feature type="domain" description="NAD-dependent epimerase/dehydratase" evidence="4">
    <location>
        <begin position="3"/>
        <end position="234"/>
    </location>
</feature>
<keyword evidence="3" id="KW-0472">Membrane</keyword>
<dbReference type="PATRIC" id="fig|1379739.3.peg.2080"/>
<dbReference type="InterPro" id="IPR036291">
    <property type="entry name" value="NAD(P)-bd_dom_sf"/>
</dbReference>
<name>A0A0D1BV80_CLOBO</name>
<feature type="transmembrane region" description="Helical" evidence="3">
    <location>
        <begin position="405"/>
        <end position="423"/>
    </location>
</feature>
<evidence type="ECO:0000259" key="4">
    <source>
        <dbReference type="Pfam" id="PF01370"/>
    </source>
</evidence>
<evidence type="ECO:0000256" key="3">
    <source>
        <dbReference type="SAM" id="Phobius"/>
    </source>
</evidence>
<feature type="transmembrane region" description="Helical" evidence="3">
    <location>
        <begin position="359"/>
        <end position="385"/>
    </location>
</feature>
<dbReference type="SUPFAM" id="SSF51735">
    <property type="entry name" value="NAD(P)-binding Rossmann-fold domains"/>
    <property type="match status" value="1"/>
</dbReference>
<dbReference type="OrthoDB" id="142826at2"/>
<dbReference type="Proteomes" id="UP000032250">
    <property type="component" value="Unassembled WGS sequence"/>
</dbReference>
<evidence type="ECO:0000313" key="6">
    <source>
        <dbReference type="Proteomes" id="UP000032250"/>
    </source>
</evidence>
<dbReference type="Gene3D" id="3.40.50.720">
    <property type="entry name" value="NAD(P)-binding Rossmann-like Domain"/>
    <property type="match status" value="1"/>
</dbReference>
<comment type="caution">
    <text evidence="5">The sequence shown here is derived from an EMBL/GenBank/DDBJ whole genome shotgun (WGS) entry which is preliminary data.</text>
</comment>
<keyword evidence="3" id="KW-0812">Transmembrane</keyword>
<dbReference type="HOGENOM" id="CLU_021964_0_0_9"/>
<protein>
    <recommendedName>
        <fullName evidence="4">NAD-dependent epimerase/dehydratase domain-containing protein</fullName>
    </recommendedName>
</protein>
<evidence type="ECO:0000313" key="5">
    <source>
        <dbReference type="EMBL" id="KIS23657.1"/>
    </source>
</evidence>
<feature type="transmembrane region" description="Helical" evidence="3">
    <location>
        <begin position="329"/>
        <end position="347"/>
    </location>
</feature>
<keyword evidence="3" id="KW-1133">Transmembrane helix</keyword>
<reference evidence="5 6" key="1">
    <citation type="submission" date="2014-06" db="EMBL/GenBank/DDBJ databases">
        <title>Genome characterization of distinct group I Clostridium botulinum lineages.</title>
        <authorList>
            <person name="Giordani F."/>
            <person name="Anselmo A."/>
            <person name="Fillo S."/>
            <person name="Palozzi A.M."/>
            <person name="Fortunato A."/>
            <person name="Gentile B."/>
            <person name="Ciammaruconi A."/>
            <person name="Anniballi F."/>
            <person name="De Medici D."/>
            <person name="Lista F."/>
        </authorList>
    </citation>
    <scope>NUCLEOTIDE SEQUENCE [LARGE SCALE GENOMIC DNA]</scope>
    <source>
        <strain evidence="5 6">B2 450</strain>
    </source>
</reference>
<organism evidence="5 6">
    <name type="scientific">Clostridium botulinum B2 450</name>
    <dbReference type="NCBI Taxonomy" id="1379739"/>
    <lineage>
        <taxon>Bacteria</taxon>
        <taxon>Bacillati</taxon>
        <taxon>Bacillota</taxon>
        <taxon>Clostridia</taxon>
        <taxon>Eubacteriales</taxon>
        <taxon>Clostridiaceae</taxon>
        <taxon>Clostridium</taxon>
    </lineage>
</organism>
<dbReference type="InterPro" id="IPR001509">
    <property type="entry name" value="Epimerase_deHydtase"/>
</dbReference>
<accession>A0A0D1BV80</accession>
<evidence type="ECO:0000256" key="1">
    <source>
        <dbReference type="ARBA" id="ARBA00007637"/>
    </source>
</evidence>
<keyword evidence="2" id="KW-0175">Coiled coil</keyword>
<feature type="coiled-coil region" evidence="2">
    <location>
        <begin position="437"/>
        <end position="464"/>
    </location>
</feature>